<proteinExistence type="predicted"/>
<protein>
    <submittedName>
        <fullName evidence="6">Diacylglycerol kinase family lipid kinase</fullName>
    </submittedName>
</protein>
<evidence type="ECO:0000256" key="4">
    <source>
        <dbReference type="ARBA" id="ARBA00022840"/>
    </source>
</evidence>
<dbReference type="InterPro" id="IPR045540">
    <property type="entry name" value="YegS/DAGK_C"/>
</dbReference>
<dbReference type="Pfam" id="PF19279">
    <property type="entry name" value="YegS_C"/>
    <property type="match status" value="1"/>
</dbReference>
<keyword evidence="4" id="KW-0067">ATP-binding</keyword>
<dbReference type="InterPro" id="IPR017438">
    <property type="entry name" value="ATP-NAD_kinase_N"/>
</dbReference>
<accession>A0ABY4B3P7</accession>
<dbReference type="RefSeq" id="WP_243513932.1">
    <property type="nucleotide sequence ID" value="NZ_CP094534.1"/>
</dbReference>
<keyword evidence="7" id="KW-1185">Reference proteome</keyword>
<dbReference type="InterPro" id="IPR001206">
    <property type="entry name" value="Diacylglycerol_kinase_cat_dom"/>
</dbReference>
<dbReference type="Pfam" id="PF00781">
    <property type="entry name" value="DAGK_cat"/>
    <property type="match status" value="1"/>
</dbReference>
<keyword evidence="3 6" id="KW-0418">Kinase</keyword>
<evidence type="ECO:0000256" key="3">
    <source>
        <dbReference type="ARBA" id="ARBA00022777"/>
    </source>
</evidence>
<sequence>MPDSASALRFLFVVNPGSGSTDKTDWDTTIRDYFAPLPHTADVFRLSGHDDGAALRAEADRRHPDRLVAVGGDGTVKLVAEVAMALNLPLALLPAGSANGMAKELDIPLDPAEALHIAVHGPEKAVDVLYLNGNDLCLHLSDIGLNAQLVRHAQTNNWRGLLGYARAAFWSLLHRRLMRVRVQCDDEQVERTAFMVVLANARVYGTGAAINPDGDLTDGQFEVVVLRRLVGRELLKMFWRFRPFDPTAVEIFSTTSVSLDLTRPVALQVDGEYRGRTAHVDAAIRPGALRVVVPPAPEAVPERPVKE</sequence>
<dbReference type="SMART" id="SM00046">
    <property type="entry name" value="DAGKc"/>
    <property type="match status" value="1"/>
</dbReference>
<name>A0ABY4B3P7_9BACT</name>
<dbReference type="InterPro" id="IPR050187">
    <property type="entry name" value="Lipid_Phosphate_FormReg"/>
</dbReference>
<keyword evidence="2" id="KW-0547">Nucleotide-binding</keyword>
<dbReference type="EMBL" id="CP094534">
    <property type="protein sequence ID" value="UOE33758.1"/>
    <property type="molecule type" value="Genomic_DNA"/>
</dbReference>
<organism evidence="6 7">
    <name type="scientific">Hymenobacter monticola</name>
    <dbReference type="NCBI Taxonomy" id="1705399"/>
    <lineage>
        <taxon>Bacteria</taxon>
        <taxon>Pseudomonadati</taxon>
        <taxon>Bacteroidota</taxon>
        <taxon>Cytophagia</taxon>
        <taxon>Cytophagales</taxon>
        <taxon>Hymenobacteraceae</taxon>
        <taxon>Hymenobacter</taxon>
    </lineage>
</organism>
<dbReference type="SUPFAM" id="SSF111331">
    <property type="entry name" value="NAD kinase/diacylglycerol kinase-like"/>
    <property type="match status" value="1"/>
</dbReference>
<evidence type="ECO:0000313" key="7">
    <source>
        <dbReference type="Proteomes" id="UP000831390"/>
    </source>
</evidence>
<dbReference type="PANTHER" id="PTHR12358:SF54">
    <property type="entry name" value="SPHINGOSINE KINASE RELATED PROTEIN"/>
    <property type="match status" value="1"/>
</dbReference>
<dbReference type="Gene3D" id="3.40.50.10330">
    <property type="entry name" value="Probable inorganic polyphosphate/atp-NAD kinase, domain 1"/>
    <property type="match status" value="1"/>
</dbReference>
<dbReference type="Gene3D" id="2.60.200.40">
    <property type="match status" value="1"/>
</dbReference>
<dbReference type="Proteomes" id="UP000831390">
    <property type="component" value="Chromosome"/>
</dbReference>
<dbReference type="PANTHER" id="PTHR12358">
    <property type="entry name" value="SPHINGOSINE KINASE"/>
    <property type="match status" value="1"/>
</dbReference>
<reference evidence="6 7" key="1">
    <citation type="submission" date="2022-03" db="EMBL/GenBank/DDBJ databases">
        <title>Hymenobactersp. isolated from the air.</title>
        <authorList>
            <person name="Won M."/>
            <person name="Kwon S.-W."/>
        </authorList>
    </citation>
    <scope>NUCLEOTIDE SEQUENCE [LARGE SCALE GENOMIC DNA]</scope>
    <source>
        <strain evidence="6 7">KACC 22596</strain>
    </source>
</reference>
<gene>
    <name evidence="6" type="ORF">MTP16_21885</name>
</gene>
<dbReference type="PROSITE" id="PS50146">
    <property type="entry name" value="DAGK"/>
    <property type="match status" value="1"/>
</dbReference>
<evidence type="ECO:0000256" key="1">
    <source>
        <dbReference type="ARBA" id="ARBA00022679"/>
    </source>
</evidence>
<evidence type="ECO:0000259" key="5">
    <source>
        <dbReference type="PROSITE" id="PS50146"/>
    </source>
</evidence>
<dbReference type="GO" id="GO:0016301">
    <property type="term" value="F:kinase activity"/>
    <property type="evidence" value="ECO:0007669"/>
    <property type="project" value="UniProtKB-KW"/>
</dbReference>
<dbReference type="InterPro" id="IPR016064">
    <property type="entry name" value="NAD/diacylglycerol_kinase_sf"/>
</dbReference>
<evidence type="ECO:0000256" key="2">
    <source>
        <dbReference type="ARBA" id="ARBA00022741"/>
    </source>
</evidence>
<feature type="domain" description="DAGKc" evidence="5">
    <location>
        <begin position="5"/>
        <end position="135"/>
    </location>
</feature>
<evidence type="ECO:0000313" key="6">
    <source>
        <dbReference type="EMBL" id="UOE33758.1"/>
    </source>
</evidence>
<keyword evidence="1" id="KW-0808">Transferase</keyword>